<comment type="caution">
    <text evidence="1">The sequence shown here is derived from an EMBL/GenBank/DDBJ whole genome shotgun (WGS) entry which is preliminary data.</text>
</comment>
<proteinExistence type="predicted"/>
<organism evidence="1">
    <name type="scientific">marine sediment metagenome</name>
    <dbReference type="NCBI Taxonomy" id="412755"/>
    <lineage>
        <taxon>unclassified sequences</taxon>
        <taxon>metagenomes</taxon>
        <taxon>ecological metagenomes</taxon>
    </lineage>
</organism>
<evidence type="ECO:0000313" key="1">
    <source>
        <dbReference type="EMBL" id="KKL53988.1"/>
    </source>
</evidence>
<accession>A0A0F9CX87</accession>
<dbReference type="AlphaFoldDB" id="A0A0F9CX87"/>
<name>A0A0F9CX87_9ZZZZ</name>
<reference evidence="1" key="1">
    <citation type="journal article" date="2015" name="Nature">
        <title>Complex archaea that bridge the gap between prokaryotes and eukaryotes.</title>
        <authorList>
            <person name="Spang A."/>
            <person name="Saw J.H."/>
            <person name="Jorgensen S.L."/>
            <person name="Zaremba-Niedzwiedzka K."/>
            <person name="Martijn J."/>
            <person name="Lind A.E."/>
            <person name="van Eijk R."/>
            <person name="Schleper C."/>
            <person name="Guy L."/>
            <person name="Ettema T.J."/>
        </authorList>
    </citation>
    <scope>NUCLEOTIDE SEQUENCE</scope>
</reference>
<gene>
    <name evidence="1" type="ORF">LCGC14_2269900</name>
</gene>
<sequence length="171" mass="18022">MDQWFLDQARNGNVYHSHNTTAGIVTDISATCTGLVLENPFGSGKELVVAKMSFTGSTLGNIREVGIVVSTAISESLSTSTTAAVIHNGRVSGSNANNGAGRSYSIATLATEPLWFRPLMSARMTGAFEGAQAEVEFDGTVFVMPGTYIAFSSETADTVGLCSIIWAEIDE</sequence>
<protein>
    <submittedName>
        <fullName evidence="1">Uncharacterized protein</fullName>
    </submittedName>
</protein>
<dbReference type="EMBL" id="LAZR01031356">
    <property type="protein sequence ID" value="KKL53988.1"/>
    <property type="molecule type" value="Genomic_DNA"/>
</dbReference>